<keyword evidence="6 12" id="KW-0812">Transmembrane</keyword>
<dbReference type="Proteomes" id="UP001302812">
    <property type="component" value="Unassembled WGS sequence"/>
</dbReference>
<comment type="subcellular location">
    <subcellularLocation>
        <location evidence="2">Cell membrane</location>
        <topology evidence="2">Multi-pass membrane protein</topology>
    </subcellularLocation>
</comment>
<keyword evidence="7 12" id="KW-1133">Transmembrane helix</keyword>
<dbReference type="PANTHER" id="PTHR23516">
    <property type="entry name" value="SAM (S-ADENOSYL METHIONINE) TRANSPORTER"/>
    <property type="match status" value="1"/>
</dbReference>
<sequence length="396" mass="42354">FLTAYALAAASDWLQGAYLYALYRDEHHVKPAVIPLLFATGFVASAVSGAFIGSWADRYGRKRACMGFCAVYALSCFFTTTTTSIAPWFGGVGLAGLVLGRVLGGVGTGLLFCAFDSWFVGDLRVQGLGDGEEEEMGRVFGMMSSLNSLVAIVCGVASEAIVGLTGTRKAPFWAAIGVLGLAAVVIAASWEENYGQKGGEQAGKKKDNTAKNKLWTILSNPRVLALGAASTVFEGSMYLFVFFWTPALKSVHSSQGELPYGIIFSSFMAATLASSLAFNMITEWRLIDHSSLLVAIMGTSAVCFLLSSSPLSEQSAFWVFCFFEAAVGMYWPCMGFLKGKLIEDGVRAQVYAMLRIPLNIFVVVSLLFTGGGDTYGRVFLVCSTLLLASTGTLWAL</sequence>
<feature type="transmembrane region" description="Helical" evidence="12">
    <location>
        <begin position="146"/>
        <end position="166"/>
    </location>
</feature>
<keyword evidence="14" id="KW-1185">Reference proteome</keyword>
<evidence type="ECO:0000256" key="4">
    <source>
        <dbReference type="ARBA" id="ARBA00022448"/>
    </source>
</evidence>
<dbReference type="InterPro" id="IPR008509">
    <property type="entry name" value="MOT2/MFSD5"/>
</dbReference>
<evidence type="ECO:0000256" key="7">
    <source>
        <dbReference type="ARBA" id="ARBA00022989"/>
    </source>
</evidence>
<feature type="transmembrane region" description="Helical" evidence="12">
    <location>
        <begin position="92"/>
        <end position="115"/>
    </location>
</feature>
<reference evidence="13" key="1">
    <citation type="journal article" date="2023" name="Mol. Phylogenet. Evol.">
        <title>Genome-scale phylogeny and comparative genomics of the fungal order Sordariales.</title>
        <authorList>
            <person name="Hensen N."/>
            <person name="Bonometti L."/>
            <person name="Westerberg I."/>
            <person name="Brannstrom I.O."/>
            <person name="Guillou S."/>
            <person name="Cros-Aarteil S."/>
            <person name="Calhoun S."/>
            <person name="Haridas S."/>
            <person name="Kuo A."/>
            <person name="Mondo S."/>
            <person name="Pangilinan J."/>
            <person name="Riley R."/>
            <person name="LaButti K."/>
            <person name="Andreopoulos B."/>
            <person name="Lipzen A."/>
            <person name="Chen C."/>
            <person name="Yan M."/>
            <person name="Daum C."/>
            <person name="Ng V."/>
            <person name="Clum A."/>
            <person name="Steindorff A."/>
            <person name="Ohm R.A."/>
            <person name="Martin F."/>
            <person name="Silar P."/>
            <person name="Natvig D.O."/>
            <person name="Lalanne C."/>
            <person name="Gautier V."/>
            <person name="Ament-Velasquez S.L."/>
            <person name="Kruys A."/>
            <person name="Hutchinson M.I."/>
            <person name="Powell A.J."/>
            <person name="Barry K."/>
            <person name="Miller A.N."/>
            <person name="Grigoriev I.V."/>
            <person name="Debuchy R."/>
            <person name="Gladieux P."/>
            <person name="Hiltunen Thoren M."/>
            <person name="Johannesson H."/>
        </authorList>
    </citation>
    <scope>NUCLEOTIDE SEQUENCE</scope>
    <source>
        <strain evidence="13">CBS 508.74</strain>
    </source>
</reference>
<evidence type="ECO:0000256" key="8">
    <source>
        <dbReference type="ARBA" id="ARBA00023065"/>
    </source>
</evidence>
<feature type="transmembrane region" description="Helical" evidence="12">
    <location>
        <begin position="315"/>
        <end position="337"/>
    </location>
</feature>
<evidence type="ECO:0000256" key="11">
    <source>
        <dbReference type="ARBA" id="ARBA00032555"/>
    </source>
</evidence>
<dbReference type="Gene3D" id="1.20.1250.20">
    <property type="entry name" value="MFS general substrate transporter like domains"/>
    <property type="match status" value="1"/>
</dbReference>
<evidence type="ECO:0000256" key="3">
    <source>
        <dbReference type="ARBA" id="ARBA00021242"/>
    </source>
</evidence>
<organism evidence="13 14">
    <name type="scientific">Canariomyces notabilis</name>
    <dbReference type="NCBI Taxonomy" id="2074819"/>
    <lineage>
        <taxon>Eukaryota</taxon>
        <taxon>Fungi</taxon>
        <taxon>Dikarya</taxon>
        <taxon>Ascomycota</taxon>
        <taxon>Pezizomycotina</taxon>
        <taxon>Sordariomycetes</taxon>
        <taxon>Sordariomycetidae</taxon>
        <taxon>Sordariales</taxon>
        <taxon>Chaetomiaceae</taxon>
        <taxon>Canariomyces</taxon>
    </lineage>
</organism>
<evidence type="ECO:0000256" key="9">
    <source>
        <dbReference type="ARBA" id="ARBA00023136"/>
    </source>
</evidence>
<reference evidence="13" key="2">
    <citation type="submission" date="2023-05" db="EMBL/GenBank/DDBJ databases">
        <authorList>
            <consortium name="Lawrence Berkeley National Laboratory"/>
            <person name="Steindorff A."/>
            <person name="Hensen N."/>
            <person name="Bonometti L."/>
            <person name="Westerberg I."/>
            <person name="Brannstrom I.O."/>
            <person name="Guillou S."/>
            <person name="Cros-Aarteil S."/>
            <person name="Calhoun S."/>
            <person name="Haridas S."/>
            <person name="Kuo A."/>
            <person name="Mondo S."/>
            <person name="Pangilinan J."/>
            <person name="Riley R."/>
            <person name="Labutti K."/>
            <person name="Andreopoulos B."/>
            <person name="Lipzen A."/>
            <person name="Chen C."/>
            <person name="Yanf M."/>
            <person name="Daum C."/>
            <person name="Ng V."/>
            <person name="Clum A."/>
            <person name="Ohm R."/>
            <person name="Martin F."/>
            <person name="Silar P."/>
            <person name="Natvig D."/>
            <person name="Lalanne C."/>
            <person name="Gautier V."/>
            <person name="Ament-Velasquez S.L."/>
            <person name="Kruys A."/>
            <person name="Hutchinson M.I."/>
            <person name="Powell A.J."/>
            <person name="Barry K."/>
            <person name="Miller A.N."/>
            <person name="Grigoriev I.V."/>
            <person name="Debuchy R."/>
            <person name="Gladieux P."/>
            <person name="Thoren M.H."/>
            <person name="Johannesson H."/>
        </authorList>
    </citation>
    <scope>NUCLEOTIDE SEQUENCE</scope>
    <source>
        <strain evidence="13">CBS 508.74</strain>
    </source>
</reference>
<name>A0AAN6YQR4_9PEZI</name>
<evidence type="ECO:0000256" key="1">
    <source>
        <dbReference type="ARBA" id="ARBA00003019"/>
    </source>
</evidence>
<keyword evidence="8" id="KW-0406">Ion transport</keyword>
<dbReference type="EMBL" id="MU853346">
    <property type="protein sequence ID" value="KAK4111278.1"/>
    <property type="molecule type" value="Genomic_DNA"/>
</dbReference>
<dbReference type="GeneID" id="89934753"/>
<evidence type="ECO:0000256" key="10">
    <source>
        <dbReference type="ARBA" id="ARBA00030646"/>
    </source>
</evidence>
<gene>
    <name evidence="13" type="ORF">N656DRAFT_687053</name>
</gene>
<keyword evidence="9 12" id="KW-0472">Membrane</keyword>
<dbReference type="InterPro" id="IPR036259">
    <property type="entry name" value="MFS_trans_sf"/>
</dbReference>
<feature type="transmembrane region" description="Helical" evidence="12">
    <location>
        <begin position="374"/>
        <end position="395"/>
    </location>
</feature>
<feature type="transmembrane region" description="Helical" evidence="12">
    <location>
        <begin position="290"/>
        <end position="309"/>
    </location>
</feature>
<dbReference type="GO" id="GO:0006811">
    <property type="term" value="P:monoatomic ion transport"/>
    <property type="evidence" value="ECO:0007669"/>
    <property type="project" value="UniProtKB-KW"/>
</dbReference>
<feature type="non-terminal residue" evidence="13">
    <location>
        <position position="396"/>
    </location>
</feature>
<evidence type="ECO:0000256" key="6">
    <source>
        <dbReference type="ARBA" id="ARBA00022692"/>
    </source>
</evidence>
<proteinExistence type="predicted"/>
<protein>
    <recommendedName>
        <fullName evidence="3">Molybdate-anion transporter</fullName>
    </recommendedName>
    <alternativeName>
        <fullName evidence="10">Major facilitator superfamily domain-containing protein 5</fullName>
    </alternativeName>
    <alternativeName>
        <fullName evidence="11">Molybdate transporter 2 homolog</fullName>
    </alternativeName>
</protein>
<feature type="transmembrane region" description="Helical" evidence="12">
    <location>
        <begin position="223"/>
        <end position="246"/>
    </location>
</feature>
<dbReference type="GO" id="GO:0005886">
    <property type="term" value="C:plasma membrane"/>
    <property type="evidence" value="ECO:0007669"/>
    <property type="project" value="UniProtKB-SubCell"/>
</dbReference>
<evidence type="ECO:0000256" key="2">
    <source>
        <dbReference type="ARBA" id="ARBA00004651"/>
    </source>
</evidence>
<dbReference type="GO" id="GO:0015098">
    <property type="term" value="F:molybdate ion transmembrane transporter activity"/>
    <property type="evidence" value="ECO:0007669"/>
    <property type="project" value="InterPro"/>
</dbReference>
<feature type="transmembrane region" description="Helical" evidence="12">
    <location>
        <begin position="172"/>
        <end position="190"/>
    </location>
</feature>
<evidence type="ECO:0000256" key="12">
    <source>
        <dbReference type="SAM" id="Phobius"/>
    </source>
</evidence>
<accession>A0AAN6YQR4</accession>
<feature type="transmembrane region" description="Helical" evidence="12">
    <location>
        <begin position="64"/>
        <end position="86"/>
    </location>
</feature>
<evidence type="ECO:0000313" key="14">
    <source>
        <dbReference type="Proteomes" id="UP001302812"/>
    </source>
</evidence>
<dbReference type="RefSeq" id="XP_064668848.1">
    <property type="nucleotide sequence ID" value="XM_064810628.1"/>
</dbReference>
<dbReference type="PANTHER" id="PTHR23516:SF1">
    <property type="entry name" value="MOLYBDATE-ANION TRANSPORTER"/>
    <property type="match status" value="1"/>
</dbReference>
<keyword evidence="4" id="KW-0813">Transport</keyword>
<evidence type="ECO:0000313" key="13">
    <source>
        <dbReference type="EMBL" id="KAK4111278.1"/>
    </source>
</evidence>
<keyword evidence="5" id="KW-1003">Cell membrane</keyword>
<feature type="transmembrane region" description="Helical" evidence="12">
    <location>
        <begin position="349"/>
        <end position="368"/>
    </location>
</feature>
<comment type="function">
    <text evidence="1">Mediates high-affinity intracellular uptake of the rare oligo-element molybdenum.</text>
</comment>
<dbReference type="AlphaFoldDB" id="A0AAN6YQR4"/>
<dbReference type="SUPFAM" id="SSF103473">
    <property type="entry name" value="MFS general substrate transporter"/>
    <property type="match status" value="1"/>
</dbReference>
<evidence type="ECO:0000256" key="5">
    <source>
        <dbReference type="ARBA" id="ARBA00022475"/>
    </source>
</evidence>
<feature type="transmembrane region" description="Helical" evidence="12">
    <location>
        <begin position="32"/>
        <end position="52"/>
    </location>
</feature>
<feature type="non-terminal residue" evidence="13">
    <location>
        <position position="1"/>
    </location>
</feature>
<comment type="caution">
    <text evidence="13">The sequence shown here is derived from an EMBL/GenBank/DDBJ whole genome shotgun (WGS) entry which is preliminary data.</text>
</comment>
<feature type="transmembrane region" description="Helical" evidence="12">
    <location>
        <begin position="258"/>
        <end position="278"/>
    </location>
</feature>
<dbReference type="Pfam" id="PF05631">
    <property type="entry name" value="MFS_5"/>
    <property type="match status" value="1"/>
</dbReference>